<keyword evidence="2" id="KW-1185">Reference proteome</keyword>
<organism evidence="1 2">
    <name type="scientific">Streptococcus oricebi</name>
    <dbReference type="NCBI Taxonomy" id="1547447"/>
    <lineage>
        <taxon>Bacteria</taxon>
        <taxon>Bacillati</taxon>
        <taxon>Bacillota</taxon>
        <taxon>Bacilli</taxon>
        <taxon>Lactobacillales</taxon>
        <taxon>Streptococcaceae</taxon>
        <taxon>Streptococcus</taxon>
    </lineage>
</organism>
<gene>
    <name evidence="1" type="ORF">C4K46_09525</name>
</gene>
<evidence type="ECO:0000313" key="2">
    <source>
        <dbReference type="Proteomes" id="UP001519296"/>
    </source>
</evidence>
<accession>A0ABS5B5R1</accession>
<sequence length="97" mass="11243">MTRLSKDSQFTFRTNKELLVQAKKVVGDEQMDMSTLFNRLLEYLALEGEVPTVLLEEGKSRHERLVDDLYEEILSAYTSYETGQVVELDEAFEKYGL</sequence>
<dbReference type="EMBL" id="PRDG01000006">
    <property type="protein sequence ID" value="MBP2624174.1"/>
    <property type="molecule type" value="Genomic_DNA"/>
</dbReference>
<dbReference type="Proteomes" id="UP001519296">
    <property type="component" value="Unassembled WGS sequence"/>
</dbReference>
<name>A0ABS5B5R1_9STRE</name>
<protein>
    <submittedName>
        <fullName evidence="1">Addiction module antitoxin RelB</fullName>
    </submittedName>
</protein>
<dbReference type="RefSeq" id="WP_209628924.1">
    <property type="nucleotide sequence ID" value="NZ_PRDG01000006.1"/>
</dbReference>
<proteinExistence type="predicted"/>
<reference evidence="1 2" key="1">
    <citation type="submission" date="2018-02" db="EMBL/GenBank/DDBJ databases">
        <title>Draft genome sequence of Streptococcus oricebi CCUG 70868T type strain.</title>
        <authorList>
            <person name="Mendez V."/>
            <person name="Salva-Serra F."/>
            <person name="Jaen-Luchoro D."/>
            <person name="Gonzales-Siles L."/>
            <person name="Karlsson R."/>
            <person name="Engstrom-Jakobsson H."/>
            <person name="Busquets A."/>
            <person name="Gomila M."/>
            <person name="Pineiro-Iglesias B."/>
            <person name="Bennasar-Figueras A."/>
            <person name="Seeger M."/>
            <person name="Moore E."/>
        </authorList>
    </citation>
    <scope>NUCLEOTIDE SEQUENCE [LARGE SCALE GENOMIC DNA]</scope>
    <source>
        <strain evidence="1 2">CCUG 70868</strain>
    </source>
</reference>
<comment type="caution">
    <text evidence="1">The sequence shown here is derived from an EMBL/GenBank/DDBJ whole genome shotgun (WGS) entry which is preliminary data.</text>
</comment>
<evidence type="ECO:0000313" key="1">
    <source>
        <dbReference type="EMBL" id="MBP2624174.1"/>
    </source>
</evidence>